<sequence length="109" mass="11260">MAFLLSACLSEGAEMASAVDAIKEGAALIDVRTAEEYAGGHIEHSTRIGHGAIVDGVAKLGLEKDDVIVVYCRSGNRSGKAKAALESEGYQHVINGGGYRSLQQGLGNG</sequence>
<dbReference type="STRING" id="565045.NOR51B_1555"/>
<evidence type="ECO:0000313" key="3">
    <source>
        <dbReference type="Proteomes" id="UP000004699"/>
    </source>
</evidence>
<dbReference type="EMBL" id="DS999411">
    <property type="protein sequence ID" value="EED35609.1"/>
    <property type="molecule type" value="Genomic_DNA"/>
</dbReference>
<keyword evidence="3" id="KW-1185">Reference proteome</keyword>
<protein>
    <submittedName>
        <fullName evidence="2">Phage shock protein E</fullName>
    </submittedName>
</protein>
<reference evidence="3" key="1">
    <citation type="journal article" date="2013" name="BMC Microbiol.">
        <title>Taxonomy and evolution of bacteriochlorophyll a-containing members of the OM60/NOR5 clade of marine gammaproteobacteria: description of Luminiphilus syltensis gen. nov., sp. nov., reclassification of Haliea rubra as Pseudohaliea rubra gen. nov., comb. nov., and emendation of Chromatocurvus halotolerans.</title>
        <authorList>
            <person name="Spring S."/>
            <person name="Riedel T."/>
            <person name="Sproer C."/>
            <person name="Yan S."/>
            <person name="Harder J."/>
            <person name="Fuchs B.M."/>
        </authorList>
    </citation>
    <scope>NUCLEOTIDE SEQUENCE [LARGE SCALE GENOMIC DNA]</scope>
    <source>
        <strain evidence="3">NOR51-B</strain>
    </source>
</reference>
<dbReference type="AlphaFoldDB" id="B8KWN6"/>
<dbReference type="Gene3D" id="3.40.250.10">
    <property type="entry name" value="Rhodanese-like domain"/>
    <property type="match status" value="1"/>
</dbReference>
<dbReference type="InterPro" id="IPR052367">
    <property type="entry name" value="Thiosulfate_ST/Rhodanese-like"/>
</dbReference>
<dbReference type="PROSITE" id="PS50206">
    <property type="entry name" value="RHODANESE_3"/>
    <property type="match status" value="1"/>
</dbReference>
<gene>
    <name evidence="2" type="ORF">NOR51B_1555</name>
</gene>
<evidence type="ECO:0000259" key="1">
    <source>
        <dbReference type="PROSITE" id="PS50206"/>
    </source>
</evidence>
<dbReference type="InterPro" id="IPR001763">
    <property type="entry name" value="Rhodanese-like_dom"/>
</dbReference>
<organism evidence="2 3">
    <name type="scientific">Luminiphilus syltensis NOR5-1B</name>
    <dbReference type="NCBI Taxonomy" id="565045"/>
    <lineage>
        <taxon>Bacteria</taxon>
        <taxon>Pseudomonadati</taxon>
        <taxon>Pseudomonadota</taxon>
        <taxon>Gammaproteobacteria</taxon>
        <taxon>Cellvibrionales</taxon>
        <taxon>Halieaceae</taxon>
        <taxon>Luminiphilus</taxon>
    </lineage>
</organism>
<dbReference type="eggNOG" id="COG0607">
    <property type="taxonomic scope" value="Bacteria"/>
</dbReference>
<dbReference type="InterPro" id="IPR036873">
    <property type="entry name" value="Rhodanese-like_dom_sf"/>
</dbReference>
<dbReference type="SMART" id="SM00450">
    <property type="entry name" value="RHOD"/>
    <property type="match status" value="1"/>
</dbReference>
<name>B8KWN6_9GAMM</name>
<dbReference type="Pfam" id="PF00581">
    <property type="entry name" value="Rhodanese"/>
    <property type="match status" value="1"/>
</dbReference>
<evidence type="ECO:0000313" key="2">
    <source>
        <dbReference type="EMBL" id="EED35609.1"/>
    </source>
</evidence>
<accession>B8KWN6</accession>
<feature type="domain" description="Rhodanese" evidence="1">
    <location>
        <begin position="22"/>
        <end position="104"/>
    </location>
</feature>
<proteinExistence type="predicted"/>
<dbReference type="PANTHER" id="PTHR45431:SF3">
    <property type="entry name" value="RHODANESE-LIKE DOMAIN-CONTAINING PROTEIN 15, CHLOROPLASTIC"/>
    <property type="match status" value="1"/>
</dbReference>
<dbReference type="PANTHER" id="PTHR45431">
    <property type="entry name" value="RHODANESE-LIKE DOMAIN-CONTAINING PROTEIN 15, CHLOROPLASTIC"/>
    <property type="match status" value="1"/>
</dbReference>
<dbReference type="SUPFAM" id="SSF52821">
    <property type="entry name" value="Rhodanese/Cell cycle control phosphatase"/>
    <property type="match status" value="1"/>
</dbReference>
<dbReference type="CDD" id="cd00158">
    <property type="entry name" value="RHOD"/>
    <property type="match status" value="1"/>
</dbReference>
<dbReference type="Proteomes" id="UP000004699">
    <property type="component" value="Unassembled WGS sequence"/>
</dbReference>
<dbReference type="HOGENOM" id="CLU_089574_1_1_6"/>